<keyword evidence="6" id="KW-1185">Reference proteome</keyword>
<keyword evidence="3" id="KW-0804">Transcription</keyword>
<feature type="domain" description="HTH araC/xylS-type" evidence="4">
    <location>
        <begin position="177"/>
        <end position="278"/>
    </location>
</feature>
<evidence type="ECO:0000259" key="4">
    <source>
        <dbReference type="PROSITE" id="PS01124"/>
    </source>
</evidence>
<evidence type="ECO:0000256" key="2">
    <source>
        <dbReference type="ARBA" id="ARBA00023125"/>
    </source>
</evidence>
<dbReference type="InterPro" id="IPR035418">
    <property type="entry name" value="AraC-bd_2"/>
</dbReference>
<dbReference type="GO" id="GO:0003700">
    <property type="term" value="F:DNA-binding transcription factor activity"/>
    <property type="evidence" value="ECO:0007669"/>
    <property type="project" value="InterPro"/>
</dbReference>
<keyword evidence="1" id="KW-0805">Transcription regulation</keyword>
<protein>
    <recommendedName>
        <fullName evidence="4">HTH araC/xylS-type domain-containing protein</fullName>
    </recommendedName>
</protein>
<evidence type="ECO:0000313" key="5">
    <source>
        <dbReference type="EMBL" id="KDN81828.1"/>
    </source>
</evidence>
<dbReference type="GO" id="GO:0043565">
    <property type="term" value="F:sequence-specific DNA binding"/>
    <property type="evidence" value="ECO:0007669"/>
    <property type="project" value="InterPro"/>
</dbReference>
<dbReference type="PRINTS" id="PR00032">
    <property type="entry name" value="HTHARAC"/>
</dbReference>
<dbReference type="InterPro" id="IPR018060">
    <property type="entry name" value="HTH_AraC"/>
</dbReference>
<accession>A0A066YK28</accession>
<dbReference type="EMBL" id="JNBY01000131">
    <property type="protein sequence ID" value="KDN81828.1"/>
    <property type="molecule type" value="Genomic_DNA"/>
</dbReference>
<dbReference type="AlphaFoldDB" id="A0A066YK28"/>
<dbReference type="Pfam" id="PF12833">
    <property type="entry name" value="HTH_18"/>
    <property type="match status" value="1"/>
</dbReference>
<evidence type="ECO:0000313" key="6">
    <source>
        <dbReference type="Proteomes" id="UP000027178"/>
    </source>
</evidence>
<dbReference type="InterPro" id="IPR050204">
    <property type="entry name" value="AraC_XylS_family_regulators"/>
</dbReference>
<name>A0A066YK28_9ACTN</name>
<dbReference type="Gene3D" id="1.10.10.60">
    <property type="entry name" value="Homeodomain-like"/>
    <property type="match status" value="1"/>
</dbReference>
<dbReference type="PROSITE" id="PS01124">
    <property type="entry name" value="HTH_ARAC_FAMILY_2"/>
    <property type="match status" value="1"/>
</dbReference>
<dbReference type="SMART" id="SM00342">
    <property type="entry name" value="HTH_ARAC"/>
    <property type="match status" value="1"/>
</dbReference>
<gene>
    <name evidence="5" type="ORF">KCH_65480</name>
</gene>
<dbReference type="SUPFAM" id="SSF46689">
    <property type="entry name" value="Homeodomain-like"/>
    <property type="match status" value="1"/>
</dbReference>
<dbReference type="InterPro" id="IPR020449">
    <property type="entry name" value="Tscrpt_reg_AraC-type_HTH"/>
</dbReference>
<evidence type="ECO:0000256" key="1">
    <source>
        <dbReference type="ARBA" id="ARBA00023015"/>
    </source>
</evidence>
<dbReference type="InterPro" id="IPR009057">
    <property type="entry name" value="Homeodomain-like_sf"/>
</dbReference>
<reference evidence="5 6" key="1">
    <citation type="submission" date="2014-05" db="EMBL/GenBank/DDBJ databases">
        <title>Draft Genome Sequence of Kitasatospora cheerisanensis KCTC 2395.</title>
        <authorList>
            <person name="Nam D.H."/>
        </authorList>
    </citation>
    <scope>NUCLEOTIDE SEQUENCE [LARGE SCALE GENOMIC DNA]</scope>
    <source>
        <strain evidence="5 6">KCTC 2395</strain>
    </source>
</reference>
<dbReference type="eggNOG" id="COG2207">
    <property type="taxonomic scope" value="Bacteria"/>
</dbReference>
<evidence type="ECO:0000256" key="3">
    <source>
        <dbReference type="ARBA" id="ARBA00023163"/>
    </source>
</evidence>
<dbReference type="PANTHER" id="PTHR46796:SF6">
    <property type="entry name" value="ARAC SUBFAMILY"/>
    <property type="match status" value="1"/>
</dbReference>
<dbReference type="PATRIC" id="fig|1348663.4.peg.6335"/>
<dbReference type="PANTHER" id="PTHR46796">
    <property type="entry name" value="HTH-TYPE TRANSCRIPTIONAL ACTIVATOR RHAS-RELATED"/>
    <property type="match status" value="1"/>
</dbReference>
<keyword evidence="2" id="KW-0238">DNA-binding</keyword>
<dbReference type="HOGENOM" id="CLU_049704_1_1_11"/>
<dbReference type="Proteomes" id="UP000027178">
    <property type="component" value="Unassembled WGS sequence"/>
</dbReference>
<sequence length="291" mass="31453">MTATGPGSELGLLRSHPLGHLRTVALDGGPQRISRPPSLCRPEPGGRFALALCLDGEAVFTQAGHTAWPGPDEIVVIDLARPFALNFPQRFRLGLVHLPQRTLGSPRTLERLAGSTLRPDDGTVTMLRLLLTHVLDGAARFGPIAAARLGGHVADLVDAIAFERDQEPASAREHLLARAGEYIDAHLGRPDLGPESVARALRISVRYLHRLFEGEELTITRLILQRRVEACARALERHGPYGPTLAELARRHGFSSASHFSRAFRAAYGVTPSQWRGRRGSTPAAPGSDAA</sequence>
<proteinExistence type="predicted"/>
<comment type="caution">
    <text evidence="5">The sequence shown here is derived from an EMBL/GenBank/DDBJ whole genome shotgun (WGS) entry which is preliminary data.</text>
</comment>
<organism evidence="5 6">
    <name type="scientific">Kitasatospora cheerisanensis KCTC 2395</name>
    <dbReference type="NCBI Taxonomy" id="1348663"/>
    <lineage>
        <taxon>Bacteria</taxon>
        <taxon>Bacillati</taxon>
        <taxon>Actinomycetota</taxon>
        <taxon>Actinomycetes</taxon>
        <taxon>Kitasatosporales</taxon>
        <taxon>Streptomycetaceae</taxon>
        <taxon>Kitasatospora</taxon>
    </lineage>
</organism>
<dbReference type="Pfam" id="PF14525">
    <property type="entry name" value="AraC_binding_2"/>
    <property type="match status" value="1"/>
</dbReference>